<dbReference type="InterPro" id="IPR009030">
    <property type="entry name" value="Growth_fac_rcpt_cys_sf"/>
</dbReference>
<dbReference type="RefSeq" id="XP_013903597.1">
    <property type="nucleotide sequence ID" value="XM_014048143.1"/>
</dbReference>
<gene>
    <name evidence="4" type="ORF">MNEG_3383</name>
</gene>
<keyword evidence="2" id="KW-0732">Signal</keyword>
<evidence type="ECO:0000313" key="5">
    <source>
        <dbReference type="Proteomes" id="UP000054498"/>
    </source>
</evidence>
<feature type="signal peptide" evidence="2">
    <location>
        <begin position="1"/>
        <end position="15"/>
    </location>
</feature>
<name>A0A0D2K1Z2_9CHLO</name>
<organism evidence="4 5">
    <name type="scientific">Monoraphidium neglectum</name>
    <dbReference type="NCBI Taxonomy" id="145388"/>
    <lineage>
        <taxon>Eukaryota</taxon>
        <taxon>Viridiplantae</taxon>
        <taxon>Chlorophyta</taxon>
        <taxon>core chlorophytes</taxon>
        <taxon>Chlorophyceae</taxon>
        <taxon>CS clade</taxon>
        <taxon>Sphaeropleales</taxon>
        <taxon>Selenastraceae</taxon>
        <taxon>Monoraphidium</taxon>
    </lineage>
</organism>
<dbReference type="EMBL" id="KK100643">
    <property type="protein sequence ID" value="KIZ04578.1"/>
    <property type="molecule type" value="Genomic_DNA"/>
</dbReference>
<protein>
    <recommendedName>
        <fullName evidence="3">Tyrosine-protein kinase ephrin type A/B receptor-like domain-containing protein</fullName>
    </recommendedName>
</protein>
<dbReference type="Proteomes" id="UP000054498">
    <property type="component" value="Unassembled WGS sequence"/>
</dbReference>
<dbReference type="KEGG" id="mng:MNEG_3383"/>
<keyword evidence="5" id="KW-1185">Reference proteome</keyword>
<evidence type="ECO:0000256" key="2">
    <source>
        <dbReference type="SAM" id="SignalP"/>
    </source>
</evidence>
<dbReference type="GeneID" id="25736261"/>
<accession>A0A0D2K1Z2</accession>
<dbReference type="Pfam" id="PF07699">
    <property type="entry name" value="Ephrin_rec_like"/>
    <property type="match status" value="1"/>
</dbReference>
<proteinExistence type="predicted"/>
<evidence type="ECO:0000256" key="1">
    <source>
        <dbReference type="SAM" id="MobiDB-lite"/>
    </source>
</evidence>
<evidence type="ECO:0000313" key="4">
    <source>
        <dbReference type="EMBL" id="KIZ04578.1"/>
    </source>
</evidence>
<dbReference type="AlphaFoldDB" id="A0A0D2K1Z2"/>
<sequence>MRAVLASILLQGARACLEASILKAGDISVQISSLVMNDKGGWAAAGSGPTKYSLPTPGPLQYLLAYGGKGADGKGQALCLQSLSGIDPCRRQDNATNRTQLFGQGSPGDCFDFNTGATKLVRKALASRLAGVACPNSKDRAQGAVSTEWRLAQGPKGSLTLTMMEDKQQPACKGAKQTRTQRTETTTLKLLTGCLLGTTPPNCTAGVKSCRACGAGQVLWSNFDQNAQEQIEICLDQSATCKVGPEFTGCPPGFYGAAIAPKASDGVQCRPCAPGTFRSADDGPGGDGSASALLSSCLACPSDKDSGWAAAGCRPCPPGTIAKRNSSPLQCTPCVVGTYLPPTKPSWAPQDSDQCLDCPQGMYQDQAGSQSCKVCTTAWRCFPERAVQLGKFSEVPFRFFGPAGHPQCASVDGKTCLKNATCTDDKLQMVRDLEAAGQLKPLTCGPLHAAKWAGSTGYSEGPGHWCNVLLYDFLPAGAKAPAGIYNTSFWVQPPKPADETVTGADSPDECQPRTGW</sequence>
<feature type="chain" id="PRO_5012090881" description="Tyrosine-protein kinase ephrin type A/B receptor-like domain-containing protein" evidence="2">
    <location>
        <begin position="16"/>
        <end position="516"/>
    </location>
</feature>
<dbReference type="InterPro" id="IPR011641">
    <property type="entry name" value="Tyr-kin_ephrin_A/B_rcpt-like"/>
</dbReference>
<feature type="region of interest" description="Disordered" evidence="1">
    <location>
        <begin position="496"/>
        <end position="516"/>
    </location>
</feature>
<reference evidence="4 5" key="1">
    <citation type="journal article" date="2013" name="BMC Genomics">
        <title>Reconstruction of the lipid metabolism for the microalga Monoraphidium neglectum from its genome sequence reveals characteristics suitable for biofuel production.</title>
        <authorList>
            <person name="Bogen C."/>
            <person name="Al-Dilaimi A."/>
            <person name="Albersmeier A."/>
            <person name="Wichmann J."/>
            <person name="Grundmann M."/>
            <person name="Rupp O."/>
            <person name="Lauersen K.J."/>
            <person name="Blifernez-Klassen O."/>
            <person name="Kalinowski J."/>
            <person name="Goesmann A."/>
            <person name="Mussgnug J.H."/>
            <person name="Kruse O."/>
        </authorList>
    </citation>
    <scope>NUCLEOTIDE SEQUENCE [LARGE SCALE GENOMIC DNA]</scope>
    <source>
        <strain evidence="4 5">SAG 48.87</strain>
    </source>
</reference>
<dbReference type="SUPFAM" id="SSF57184">
    <property type="entry name" value="Growth factor receptor domain"/>
    <property type="match status" value="1"/>
</dbReference>
<dbReference type="OrthoDB" id="430340at2759"/>
<evidence type="ECO:0000259" key="3">
    <source>
        <dbReference type="Pfam" id="PF07699"/>
    </source>
</evidence>
<feature type="domain" description="Tyrosine-protein kinase ephrin type A/B receptor-like" evidence="3">
    <location>
        <begin position="351"/>
        <end position="376"/>
    </location>
</feature>